<dbReference type="InterPro" id="IPR006026">
    <property type="entry name" value="Peptidase_Metallo"/>
</dbReference>
<dbReference type="GO" id="GO:0004222">
    <property type="term" value="F:metalloendopeptidase activity"/>
    <property type="evidence" value="ECO:0007669"/>
    <property type="project" value="InterPro"/>
</dbReference>
<reference evidence="8" key="1">
    <citation type="submission" date="2022-01" db="EMBL/GenBank/DDBJ databases">
        <title>Genome Sequence Resource for Two Populations of Ditylenchus destructor, the Migratory Endoparasitic Phytonematode.</title>
        <authorList>
            <person name="Zhang H."/>
            <person name="Lin R."/>
            <person name="Xie B."/>
        </authorList>
    </citation>
    <scope>NUCLEOTIDE SEQUENCE</scope>
    <source>
        <strain evidence="8">BazhouSP</strain>
    </source>
</reference>
<comment type="function">
    <text evidence="1">Metalloprotease.</text>
</comment>
<dbReference type="Gene3D" id="3.40.390.10">
    <property type="entry name" value="Collagenase (Catalytic Domain)"/>
    <property type="match status" value="2"/>
</dbReference>
<comment type="caution">
    <text evidence="4">Lacks conserved residue(s) required for the propagation of feature annotation.</text>
</comment>
<evidence type="ECO:0000256" key="1">
    <source>
        <dbReference type="ARBA" id="ARBA00002657"/>
    </source>
</evidence>
<sequence length="362" mass="41894">MVLKPQAKLFLNFNVFVLIIFHNPLFSTGEEFPQIIDRSPYKINEELGSKAALHYGDIILSPKQLKLRRFNTKYSKGVIKHIAIKEKANNRWPNNEVPYIFSDKYTDAQKRKIIDAFKTLETNSCFRFVPKSSLHRDYLFIDRLDGCFSFVGKIGGRQLDKFIQIQYHNVDPEKLINFEKIPLPDVDLYHDYDYNSIMHYDATAFGKMDPITLRPMITMVPVKTGVRLMDNLVLTRLDAQKLNILGSCGTHQTRPPPIPEDYLLEEPLTTNQINTNSIVDEAEPRSETKIKVTKISDPAHKLVCKDRSLECDNFKKKGFCSNFRYKTLMKVHCRNSCQFCGQPHSDENTNSAFNEIPSDYRI</sequence>
<keyword evidence="2" id="KW-0865">Zymogen</keyword>
<dbReference type="InterPro" id="IPR003582">
    <property type="entry name" value="ShKT_dom"/>
</dbReference>
<protein>
    <submittedName>
        <fullName evidence="8">Astacin (Peptidase family m12A) domain-containing protein</fullName>
    </submittedName>
</protein>
<dbReference type="Gene3D" id="1.10.10.1940">
    <property type="match status" value="1"/>
</dbReference>
<feature type="domain" description="Peptidase M12A" evidence="7">
    <location>
        <begin position="160"/>
        <end position="249"/>
    </location>
</feature>
<dbReference type="GO" id="GO:0006508">
    <property type="term" value="P:proteolysis"/>
    <property type="evidence" value="ECO:0007669"/>
    <property type="project" value="InterPro"/>
</dbReference>
<dbReference type="Proteomes" id="UP001201812">
    <property type="component" value="Unassembled WGS sequence"/>
</dbReference>
<name>A0AAD4MM39_9BILA</name>
<dbReference type="Pfam" id="PF01400">
    <property type="entry name" value="Astacin"/>
    <property type="match status" value="2"/>
</dbReference>
<dbReference type="AlphaFoldDB" id="A0AAD4MM39"/>
<dbReference type="Pfam" id="PF01549">
    <property type="entry name" value="ShK"/>
    <property type="match status" value="1"/>
</dbReference>
<feature type="signal peptide" evidence="5">
    <location>
        <begin position="1"/>
        <end position="29"/>
    </location>
</feature>
<evidence type="ECO:0000256" key="2">
    <source>
        <dbReference type="ARBA" id="ARBA00023145"/>
    </source>
</evidence>
<keyword evidence="9" id="KW-1185">Reference proteome</keyword>
<feature type="domain" description="Peptidase M12A" evidence="7">
    <location>
        <begin position="82"/>
        <end position="158"/>
    </location>
</feature>
<proteinExistence type="predicted"/>
<keyword evidence="5" id="KW-0732">Signal</keyword>
<evidence type="ECO:0000256" key="4">
    <source>
        <dbReference type="PROSITE-ProRule" id="PRU01005"/>
    </source>
</evidence>
<evidence type="ECO:0000259" key="6">
    <source>
        <dbReference type="PROSITE" id="PS51670"/>
    </source>
</evidence>
<dbReference type="SUPFAM" id="SSF55486">
    <property type="entry name" value="Metalloproteases ('zincins'), catalytic domain"/>
    <property type="match status" value="1"/>
</dbReference>
<dbReference type="InterPro" id="IPR001506">
    <property type="entry name" value="Peptidase_M12A"/>
</dbReference>
<dbReference type="SMART" id="SM00235">
    <property type="entry name" value="ZnMc"/>
    <property type="match status" value="1"/>
</dbReference>
<evidence type="ECO:0000256" key="5">
    <source>
        <dbReference type="SAM" id="SignalP"/>
    </source>
</evidence>
<organism evidence="8 9">
    <name type="scientific">Ditylenchus destructor</name>
    <dbReference type="NCBI Taxonomy" id="166010"/>
    <lineage>
        <taxon>Eukaryota</taxon>
        <taxon>Metazoa</taxon>
        <taxon>Ecdysozoa</taxon>
        <taxon>Nematoda</taxon>
        <taxon>Chromadorea</taxon>
        <taxon>Rhabditida</taxon>
        <taxon>Tylenchina</taxon>
        <taxon>Tylenchomorpha</taxon>
        <taxon>Sphaerularioidea</taxon>
        <taxon>Anguinidae</taxon>
        <taxon>Anguininae</taxon>
        <taxon>Ditylenchus</taxon>
    </lineage>
</organism>
<dbReference type="GO" id="GO:0008270">
    <property type="term" value="F:zinc ion binding"/>
    <property type="evidence" value="ECO:0007669"/>
    <property type="project" value="InterPro"/>
</dbReference>
<evidence type="ECO:0000313" key="9">
    <source>
        <dbReference type="Proteomes" id="UP001201812"/>
    </source>
</evidence>
<accession>A0AAD4MM39</accession>
<evidence type="ECO:0000256" key="3">
    <source>
        <dbReference type="ARBA" id="ARBA00023157"/>
    </source>
</evidence>
<keyword evidence="3" id="KW-1015">Disulfide bond</keyword>
<feature type="chain" id="PRO_5041912170" evidence="5">
    <location>
        <begin position="30"/>
        <end position="362"/>
    </location>
</feature>
<evidence type="ECO:0000259" key="7">
    <source>
        <dbReference type="PROSITE" id="PS51864"/>
    </source>
</evidence>
<comment type="caution">
    <text evidence="8">The sequence shown here is derived from an EMBL/GenBank/DDBJ whole genome shotgun (WGS) entry which is preliminary data.</text>
</comment>
<gene>
    <name evidence="8" type="ORF">DdX_18157</name>
</gene>
<dbReference type="PROSITE" id="PS51670">
    <property type="entry name" value="SHKT"/>
    <property type="match status" value="1"/>
</dbReference>
<evidence type="ECO:0000313" key="8">
    <source>
        <dbReference type="EMBL" id="KAI1698007.1"/>
    </source>
</evidence>
<dbReference type="PROSITE" id="PS51864">
    <property type="entry name" value="ASTACIN"/>
    <property type="match status" value="2"/>
</dbReference>
<dbReference type="PANTHER" id="PTHR10127">
    <property type="entry name" value="DISCOIDIN, CUB, EGF, LAMININ , AND ZINC METALLOPROTEASE DOMAIN CONTAINING"/>
    <property type="match status" value="1"/>
</dbReference>
<dbReference type="InterPro" id="IPR024079">
    <property type="entry name" value="MetalloPept_cat_dom_sf"/>
</dbReference>
<dbReference type="PANTHER" id="PTHR10127:SF852">
    <property type="entry name" value="ZINC METALLOPROTEINASE NAS-12"/>
    <property type="match status" value="1"/>
</dbReference>
<dbReference type="SMART" id="SM00254">
    <property type="entry name" value="ShKT"/>
    <property type="match status" value="1"/>
</dbReference>
<dbReference type="EMBL" id="JAKKPZ010000240">
    <property type="protein sequence ID" value="KAI1698007.1"/>
    <property type="molecule type" value="Genomic_DNA"/>
</dbReference>
<feature type="domain" description="ShKT" evidence="6">
    <location>
        <begin position="304"/>
        <end position="340"/>
    </location>
</feature>